<keyword evidence="4" id="KW-1185">Reference proteome</keyword>
<protein>
    <submittedName>
        <fullName evidence="3">Uncharacterized protein</fullName>
    </submittedName>
</protein>
<reference evidence="3 4" key="1">
    <citation type="journal article" date="2021" name="Sci. Rep.">
        <title>Chromosome anchoring in Senegalese sole (Solea senegalensis) reveals sex-associated markers and genome rearrangements in flatfish.</title>
        <authorList>
            <person name="Guerrero-Cozar I."/>
            <person name="Gomez-Garrido J."/>
            <person name="Berbel C."/>
            <person name="Martinez-Blanch J.F."/>
            <person name="Alioto T."/>
            <person name="Claros M.G."/>
            <person name="Gagnaire P.A."/>
            <person name="Manchado M."/>
        </authorList>
    </citation>
    <scope>NUCLEOTIDE SEQUENCE [LARGE SCALE GENOMIC DNA]</scope>
    <source>
        <strain evidence="3">Sse05_10M</strain>
    </source>
</reference>
<sequence length="236" mass="26541">MHFLFTFVLILWQLSMAFQVTLEAVIVQAQRWGVLGSQRFEEQVLLNGVSLTATSQEFNSIIQSISADAHLPTLSSASQTSVLRNHTVLRSRECILEGTQLQWKDRVFCDGKVCLTLDHTDTWTAHVPEAVDLKVLWDQEEQRIRAERLRLQEGCINLMRELKLMEDQSVSGFPVPQILIPLLAVLAFSGLILISLLLSKHRGLRHPGGVVGSLIHYPKDMAEMGPEQKGNGYQTL</sequence>
<accession>A0AAV6TC24</accession>
<keyword evidence="2" id="KW-0732">Signal</keyword>
<feature type="signal peptide" evidence="2">
    <location>
        <begin position="1"/>
        <end position="17"/>
    </location>
</feature>
<organism evidence="3 4">
    <name type="scientific">Solea senegalensis</name>
    <name type="common">Senegalese sole</name>
    <dbReference type="NCBI Taxonomy" id="28829"/>
    <lineage>
        <taxon>Eukaryota</taxon>
        <taxon>Metazoa</taxon>
        <taxon>Chordata</taxon>
        <taxon>Craniata</taxon>
        <taxon>Vertebrata</taxon>
        <taxon>Euteleostomi</taxon>
        <taxon>Actinopterygii</taxon>
        <taxon>Neopterygii</taxon>
        <taxon>Teleostei</taxon>
        <taxon>Neoteleostei</taxon>
        <taxon>Acanthomorphata</taxon>
        <taxon>Carangaria</taxon>
        <taxon>Pleuronectiformes</taxon>
        <taxon>Pleuronectoidei</taxon>
        <taxon>Soleidae</taxon>
        <taxon>Solea</taxon>
    </lineage>
</organism>
<comment type="caution">
    <text evidence="3">The sequence shown here is derived from an EMBL/GenBank/DDBJ whole genome shotgun (WGS) entry which is preliminary data.</text>
</comment>
<feature type="chain" id="PRO_5043989312" evidence="2">
    <location>
        <begin position="18"/>
        <end position="236"/>
    </location>
</feature>
<evidence type="ECO:0000313" key="3">
    <source>
        <dbReference type="EMBL" id="KAG7526949.1"/>
    </source>
</evidence>
<keyword evidence="1" id="KW-1133">Transmembrane helix</keyword>
<evidence type="ECO:0000256" key="2">
    <source>
        <dbReference type="SAM" id="SignalP"/>
    </source>
</evidence>
<keyword evidence="1" id="KW-0472">Membrane</keyword>
<proteinExistence type="predicted"/>
<dbReference type="EMBL" id="JAGKHQ010000001">
    <property type="protein sequence ID" value="KAG7526949.1"/>
    <property type="molecule type" value="Genomic_DNA"/>
</dbReference>
<evidence type="ECO:0000313" key="4">
    <source>
        <dbReference type="Proteomes" id="UP000693946"/>
    </source>
</evidence>
<dbReference type="Proteomes" id="UP000693946">
    <property type="component" value="Linkage Group LG1"/>
</dbReference>
<gene>
    <name evidence="3" type="ORF">JOB18_047145</name>
</gene>
<dbReference type="AlphaFoldDB" id="A0AAV6TC24"/>
<evidence type="ECO:0000256" key="1">
    <source>
        <dbReference type="SAM" id="Phobius"/>
    </source>
</evidence>
<name>A0AAV6TC24_SOLSE</name>
<feature type="transmembrane region" description="Helical" evidence="1">
    <location>
        <begin position="178"/>
        <end position="198"/>
    </location>
</feature>
<keyword evidence="1" id="KW-0812">Transmembrane</keyword>